<accession>A0A1L8R8M0</accession>
<evidence type="ECO:0000256" key="1">
    <source>
        <dbReference type="SAM" id="Phobius"/>
    </source>
</evidence>
<dbReference type="STRING" id="317010.RU96_GL001595"/>
<gene>
    <name evidence="2" type="ORF">RU96_GL001595</name>
</gene>
<proteinExistence type="predicted"/>
<dbReference type="Proteomes" id="UP000182835">
    <property type="component" value="Unassembled WGS sequence"/>
</dbReference>
<keyword evidence="1" id="KW-1133">Transmembrane helix</keyword>
<evidence type="ECO:0000313" key="3">
    <source>
        <dbReference type="Proteomes" id="UP000182835"/>
    </source>
</evidence>
<comment type="caution">
    <text evidence="2">The sequence shown here is derived from an EMBL/GenBank/DDBJ whole genome shotgun (WGS) entry which is preliminary data.</text>
</comment>
<feature type="transmembrane region" description="Helical" evidence="1">
    <location>
        <begin position="23"/>
        <end position="41"/>
    </location>
</feature>
<dbReference type="AlphaFoldDB" id="A0A1L8R8M0"/>
<protein>
    <submittedName>
        <fullName evidence="2">Uncharacterized protein</fullName>
    </submittedName>
</protein>
<evidence type="ECO:0000313" key="2">
    <source>
        <dbReference type="EMBL" id="OJG16098.1"/>
    </source>
</evidence>
<dbReference type="EMBL" id="JXKG01000003">
    <property type="protein sequence ID" value="OJG16098.1"/>
    <property type="molecule type" value="Genomic_DNA"/>
</dbReference>
<name>A0A1L8R8M0_9ENTE</name>
<keyword evidence="1" id="KW-0472">Membrane</keyword>
<reference evidence="2 3" key="1">
    <citation type="submission" date="2014-12" db="EMBL/GenBank/DDBJ databases">
        <title>Draft genome sequences of 29 type strains of Enterococci.</title>
        <authorList>
            <person name="Zhong Z."/>
            <person name="Sun Z."/>
            <person name="Liu W."/>
            <person name="Zhang W."/>
            <person name="Zhang H."/>
        </authorList>
    </citation>
    <scope>NUCLEOTIDE SEQUENCE [LARGE SCALE GENOMIC DNA]</scope>
    <source>
        <strain evidence="2 3">DSM 21207</strain>
    </source>
</reference>
<organism evidence="2 3">
    <name type="scientific">Enterococcus canintestini</name>
    <dbReference type="NCBI Taxonomy" id="317010"/>
    <lineage>
        <taxon>Bacteria</taxon>
        <taxon>Bacillati</taxon>
        <taxon>Bacillota</taxon>
        <taxon>Bacilli</taxon>
        <taxon>Lactobacillales</taxon>
        <taxon>Enterococcaceae</taxon>
        <taxon>Enterococcus</taxon>
    </lineage>
</organism>
<sequence>MAEISGNIAPIFTLLCGSETDSFYFLGLFYFLFNFTNGYLVQV</sequence>
<keyword evidence="1" id="KW-0812">Transmembrane</keyword>